<evidence type="ECO:0000259" key="1">
    <source>
        <dbReference type="Pfam" id="PF13403"/>
    </source>
</evidence>
<proteinExistence type="predicted"/>
<dbReference type="EMBL" id="MPZS01000001">
    <property type="protein sequence ID" value="OOY13244.1"/>
    <property type="molecule type" value="Genomic_DNA"/>
</dbReference>
<dbReference type="Proteomes" id="UP000242224">
    <property type="component" value="Unassembled WGS sequence"/>
</dbReference>
<accession>A0ABX3MNY7</accession>
<evidence type="ECO:0000313" key="2">
    <source>
        <dbReference type="EMBL" id="OOY13244.1"/>
    </source>
</evidence>
<name>A0ABX3MNY7_9RHOB</name>
<dbReference type="InterPro" id="IPR028992">
    <property type="entry name" value="Hedgehog/Intein_dom"/>
</dbReference>
<comment type="caution">
    <text evidence="2">The sequence shown here is derived from an EMBL/GenBank/DDBJ whole genome shotgun (WGS) entry which is preliminary data.</text>
</comment>
<keyword evidence="3" id="KW-1185">Reference proteome</keyword>
<sequence length="314" mass="33866">MGAMEFGYPPGSLQHDWVRNCWRLAPDFDHGTDLWRIVSGPPGSTQVRLIDPAGREIAQGTLEADLPVILDGPEHAIRLDRIEIGGELMLFIPSEWLAPGHGYPVAQPDWSSGREASPQEIAMIPTLGAGTMVATEAGPQPIDWLRSGDRVLTRDHGYQPLLWLGQHVLPVGAPETCRPRRIATGAFGTAQPDQDLLLGPATGLLLASAQLDLWFGAPEMLAPARTLTPAAPADRHVLYSLLFDAPEIISAGGLWLGAVHADRAYASLLPPEIRSALGPQLGALHRQAARSWLAPWEVEAILHLNNDKRTGLAA</sequence>
<protein>
    <recommendedName>
        <fullName evidence="1">Hedgehog/Intein (Hint) domain-containing protein</fullName>
    </recommendedName>
</protein>
<reference evidence="2 3" key="1">
    <citation type="submission" date="2016-11" db="EMBL/GenBank/DDBJ databases">
        <title>A multilocus sequence analysis scheme for characterization of bacteria in the genus Thioclava.</title>
        <authorList>
            <person name="Liu Y."/>
            <person name="Shao Z."/>
        </authorList>
    </citation>
    <scope>NUCLEOTIDE SEQUENCE [LARGE SCALE GENOMIC DNA]</scope>
    <source>
        <strain evidence="2 3">11.10-0-13</strain>
    </source>
</reference>
<evidence type="ECO:0000313" key="3">
    <source>
        <dbReference type="Proteomes" id="UP000242224"/>
    </source>
</evidence>
<organism evidence="2 3">
    <name type="scientific">Thioclava marina</name>
    <dbReference type="NCBI Taxonomy" id="1915077"/>
    <lineage>
        <taxon>Bacteria</taxon>
        <taxon>Pseudomonadati</taxon>
        <taxon>Pseudomonadota</taxon>
        <taxon>Alphaproteobacteria</taxon>
        <taxon>Rhodobacterales</taxon>
        <taxon>Paracoccaceae</taxon>
        <taxon>Thioclava</taxon>
    </lineage>
</organism>
<feature type="domain" description="Hedgehog/Intein (Hint)" evidence="1">
    <location>
        <begin position="128"/>
        <end position="258"/>
    </location>
</feature>
<dbReference type="Pfam" id="PF13403">
    <property type="entry name" value="Hint_2"/>
    <property type="match status" value="1"/>
</dbReference>
<gene>
    <name evidence="2" type="ORF">BMG00_05460</name>
</gene>